<evidence type="ECO:0000313" key="1">
    <source>
        <dbReference type="EMBL" id="CAD8195755.1"/>
    </source>
</evidence>
<dbReference type="EMBL" id="CAJJDP010000110">
    <property type="protein sequence ID" value="CAD8195755.1"/>
    <property type="molecule type" value="Genomic_DNA"/>
</dbReference>
<accession>A0A8S1X4Y1</accession>
<protein>
    <submittedName>
        <fullName evidence="1">Uncharacterized protein</fullName>
    </submittedName>
</protein>
<sequence length="69" mass="8299">MSIQDQKQRGSALSIFLYQVVKITLIKNINIPKRDYNIQMQNNQILNYIIKFDEVEISFQMKFKNSRMK</sequence>
<dbReference type="Proteomes" id="UP000683925">
    <property type="component" value="Unassembled WGS sequence"/>
</dbReference>
<reference evidence="1" key="1">
    <citation type="submission" date="2021-01" db="EMBL/GenBank/DDBJ databases">
        <authorList>
            <consortium name="Genoscope - CEA"/>
            <person name="William W."/>
        </authorList>
    </citation>
    <scope>NUCLEOTIDE SEQUENCE</scope>
</reference>
<dbReference type="AlphaFoldDB" id="A0A8S1X4Y1"/>
<name>A0A8S1X4Y1_PAROT</name>
<evidence type="ECO:0000313" key="2">
    <source>
        <dbReference type="Proteomes" id="UP000683925"/>
    </source>
</evidence>
<organism evidence="1 2">
    <name type="scientific">Paramecium octaurelia</name>
    <dbReference type="NCBI Taxonomy" id="43137"/>
    <lineage>
        <taxon>Eukaryota</taxon>
        <taxon>Sar</taxon>
        <taxon>Alveolata</taxon>
        <taxon>Ciliophora</taxon>
        <taxon>Intramacronucleata</taxon>
        <taxon>Oligohymenophorea</taxon>
        <taxon>Peniculida</taxon>
        <taxon>Parameciidae</taxon>
        <taxon>Paramecium</taxon>
    </lineage>
</organism>
<keyword evidence="2" id="KW-1185">Reference proteome</keyword>
<comment type="caution">
    <text evidence="1">The sequence shown here is derived from an EMBL/GenBank/DDBJ whole genome shotgun (WGS) entry which is preliminary data.</text>
</comment>
<gene>
    <name evidence="1" type="ORF">POCTA_138.1.T1100021</name>
</gene>
<proteinExistence type="predicted"/>